<reference evidence="3 4" key="1">
    <citation type="submission" date="2021-01" db="EMBL/GenBank/DDBJ databases">
        <title>Genome seq and assembly of Devosia sp. LEGU1.</title>
        <authorList>
            <person name="Chhetri G."/>
        </authorList>
    </citation>
    <scope>NUCLEOTIDE SEQUENCE [LARGE SCALE GENOMIC DNA]</scope>
    <source>
        <strain evidence="3 4">LEGU1</strain>
    </source>
</reference>
<name>A0ABX7C846_9HYPH</name>
<dbReference type="InterPro" id="IPR001173">
    <property type="entry name" value="Glyco_trans_2-like"/>
</dbReference>
<dbReference type="PANTHER" id="PTHR43630">
    <property type="entry name" value="POLY-BETA-1,6-N-ACETYL-D-GLUCOSAMINE SYNTHASE"/>
    <property type="match status" value="1"/>
</dbReference>
<keyword evidence="4" id="KW-1185">Reference proteome</keyword>
<accession>A0ABX7C846</accession>
<evidence type="ECO:0000313" key="3">
    <source>
        <dbReference type="EMBL" id="QQR40381.1"/>
    </source>
</evidence>
<dbReference type="PANTHER" id="PTHR43630:SF2">
    <property type="entry name" value="GLYCOSYLTRANSFERASE"/>
    <property type="match status" value="1"/>
</dbReference>
<dbReference type="Gene3D" id="3.90.550.10">
    <property type="entry name" value="Spore Coat Polysaccharide Biosynthesis Protein SpsA, Chain A"/>
    <property type="match status" value="1"/>
</dbReference>
<dbReference type="Proteomes" id="UP000595857">
    <property type="component" value="Chromosome"/>
</dbReference>
<feature type="domain" description="Glycosyltransferase 2-like" evidence="2">
    <location>
        <begin position="6"/>
        <end position="140"/>
    </location>
</feature>
<dbReference type="SUPFAM" id="SSF53448">
    <property type="entry name" value="Nucleotide-diphospho-sugar transferases"/>
    <property type="match status" value="1"/>
</dbReference>
<comment type="similarity">
    <text evidence="1">Belongs to the glycosyltransferase 2 family. WaaE/KdtX subfamily.</text>
</comment>
<dbReference type="EMBL" id="CP068046">
    <property type="protein sequence ID" value="QQR40381.1"/>
    <property type="molecule type" value="Genomic_DNA"/>
</dbReference>
<evidence type="ECO:0000313" key="4">
    <source>
        <dbReference type="Proteomes" id="UP000595857"/>
    </source>
</evidence>
<dbReference type="RefSeq" id="WP_201635674.1">
    <property type="nucleotide sequence ID" value="NZ_CP068046.1"/>
</dbReference>
<dbReference type="Pfam" id="PF00535">
    <property type="entry name" value="Glycos_transf_2"/>
    <property type="match status" value="1"/>
</dbReference>
<gene>
    <name evidence="3" type="ORF">JI748_05085</name>
</gene>
<sequence>MTTSITVIILTLNEAVHIARAIESVQSFATSIHVVDSGSTDDTTSIAAEMGATIVRHPFTNYAQQFQRALDTLTITEDWILRLDADEIVEPDLARRIAEKLRDVPLEVTGITFHAKTIFMGRWIRHGGRYPLTLLRLFRRGRGRIEQRWMDEHIVVDTGRVMHFAGGFANHELKDLSAFTDKHNRYATREAADVLLTKYRLGPDDRSIDRGGTSRQARLKRWIKERLYNRLPFAVSSTGYFFLRYLVQGGFLDGKEGLIYHFLQGYWYRFLVGAKVTEFERALADCTDAPGRLARLRKVTRLDL</sequence>
<evidence type="ECO:0000259" key="2">
    <source>
        <dbReference type="Pfam" id="PF00535"/>
    </source>
</evidence>
<proteinExistence type="inferred from homology"/>
<protein>
    <submittedName>
        <fullName evidence="3">Glycosyltransferase family 2 protein</fullName>
    </submittedName>
</protein>
<evidence type="ECO:0000256" key="1">
    <source>
        <dbReference type="ARBA" id="ARBA00038494"/>
    </source>
</evidence>
<organism evidence="3 4">
    <name type="scientific">Devosia rhizoryzae</name>
    <dbReference type="NCBI Taxonomy" id="2774137"/>
    <lineage>
        <taxon>Bacteria</taxon>
        <taxon>Pseudomonadati</taxon>
        <taxon>Pseudomonadota</taxon>
        <taxon>Alphaproteobacteria</taxon>
        <taxon>Hyphomicrobiales</taxon>
        <taxon>Devosiaceae</taxon>
        <taxon>Devosia</taxon>
    </lineage>
</organism>
<dbReference type="CDD" id="cd02511">
    <property type="entry name" value="Beta4Glucosyltransferase"/>
    <property type="match status" value="1"/>
</dbReference>
<dbReference type="InterPro" id="IPR029044">
    <property type="entry name" value="Nucleotide-diphossugar_trans"/>
</dbReference>